<evidence type="ECO:0000313" key="3">
    <source>
        <dbReference type="Proteomes" id="UP001174909"/>
    </source>
</evidence>
<dbReference type="SUPFAM" id="SSF51556">
    <property type="entry name" value="Metallo-dependent hydrolases"/>
    <property type="match status" value="1"/>
</dbReference>
<comment type="caution">
    <text evidence="2">The sequence shown here is derived from an EMBL/GenBank/DDBJ whole genome shotgun (WGS) entry which is preliminary data.</text>
</comment>
<gene>
    <name evidence="2" type="ORF">GBAR_LOCUS26577</name>
</gene>
<dbReference type="InterPro" id="IPR013108">
    <property type="entry name" value="Amidohydro_3"/>
</dbReference>
<evidence type="ECO:0000313" key="2">
    <source>
        <dbReference type="EMBL" id="CAI8048119.1"/>
    </source>
</evidence>
<dbReference type="InterPro" id="IPR033932">
    <property type="entry name" value="YtcJ-like"/>
</dbReference>
<dbReference type="SUPFAM" id="SSF51338">
    <property type="entry name" value="Composite domain of metallo-dependent hydrolases"/>
    <property type="match status" value="1"/>
</dbReference>
<dbReference type="EMBL" id="CASHTH010003705">
    <property type="protein sequence ID" value="CAI8048119.1"/>
    <property type="molecule type" value="Genomic_DNA"/>
</dbReference>
<dbReference type="PANTHER" id="PTHR22642">
    <property type="entry name" value="IMIDAZOLONEPROPIONASE"/>
    <property type="match status" value="1"/>
</dbReference>
<dbReference type="Pfam" id="PF07969">
    <property type="entry name" value="Amidohydro_3"/>
    <property type="match status" value="1"/>
</dbReference>
<sequence length="458" mass="50916">MSTNITKADTVIRNANVITLDPNLPRAQAVAMSNGRFIGLGSNEDVETFIGPNVKVMDLTGSTVLPGFIDAHIHVLNSGIRHVMAADCDLPSIAAIQTALRERVETTAPGQWVQGFKYDDTKTAENRSIFREELDAVSTFHPIMVSHRAGHIYYLNSMALELAGFDRDTPDPFGGRIGRDPDSGELNGIVYERAIERVRFELIPSDTPEIRREGLRTICRMLTQAGLTSVHDARVVRDEFVTYQEGRDAGDLSLRVYALMYHPHFRSLQEAWLKTGFGDDMLRLGGIKMVADGAIAARTAYLSEPYVGSDCDHGILAMSAEEIEENVMEMHRAGFQVCIHANGDLAIDMVLNAYEKAQAADPRPNPRHRIEHCTLVNPDILTKMHRLGTIATPFCTYVYHHGEKMPFYGEERLQWMFAQRSFLDYGVVGTGATDYPPGPFEPLLGIQSCVTRTDSRGQ</sequence>
<dbReference type="Gene3D" id="2.30.40.10">
    <property type="entry name" value="Urease, subunit C, domain 1"/>
    <property type="match status" value="1"/>
</dbReference>
<dbReference type="AlphaFoldDB" id="A0AA35THJ7"/>
<keyword evidence="3" id="KW-1185">Reference proteome</keyword>
<organism evidence="2 3">
    <name type="scientific">Geodia barretti</name>
    <name type="common">Barrett's horny sponge</name>
    <dbReference type="NCBI Taxonomy" id="519541"/>
    <lineage>
        <taxon>Eukaryota</taxon>
        <taxon>Metazoa</taxon>
        <taxon>Porifera</taxon>
        <taxon>Demospongiae</taxon>
        <taxon>Heteroscleromorpha</taxon>
        <taxon>Tetractinellida</taxon>
        <taxon>Astrophorina</taxon>
        <taxon>Geodiidae</taxon>
        <taxon>Geodia</taxon>
    </lineage>
</organism>
<evidence type="ECO:0000259" key="1">
    <source>
        <dbReference type="Pfam" id="PF07969"/>
    </source>
</evidence>
<dbReference type="InterPro" id="IPR032466">
    <property type="entry name" value="Metal_Hydrolase"/>
</dbReference>
<accession>A0AA35THJ7</accession>
<dbReference type="Proteomes" id="UP001174909">
    <property type="component" value="Unassembled WGS sequence"/>
</dbReference>
<proteinExistence type="predicted"/>
<dbReference type="CDD" id="cd01300">
    <property type="entry name" value="YtcJ_like"/>
    <property type="match status" value="1"/>
</dbReference>
<dbReference type="Gene3D" id="3.20.20.140">
    <property type="entry name" value="Metal-dependent hydrolases"/>
    <property type="match status" value="1"/>
</dbReference>
<dbReference type="Gene3D" id="3.10.310.70">
    <property type="match status" value="1"/>
</dbReference>
<feature type="domain" description="Amidohydrolase 3" evidence="1">
    <location>
        <begin position="55"/>
        <end position="457"/>
    </location>
</feature>
<dbReference type="InterPro" id="IPR011059">
    <property type="entry name" value="Metal-dep_hydrolase_composite"/>
</dbReference>
<name>A0AA35THJ7_GEOBA</name>
<reference evidence="2" key="1">
    <citation type="submission" date="2023-03" db="EMBL/GenBank/DDBJ databases">
        <authorList>
            <person name="Steffen K."/>
            <person name="Cardenas P."/>
        </authorList>
    </citation>
    <scope>NUCLEOTIDE SEQUENCE</scope>
</reference>
<protein>
    <submittedName>
        <fullName evidence="2">Amidohydrolase YtcJ</fullName>
    </submittedName>
</protein>
<dbReference type="PANTHER" id="PTHR22642:SF2">
    <property type="entry name" value="PROTEIN LONG AFTER FAR-RED 3"/>
    <property type="match status" value="1"/>
</dbReference>
<dbReference type="GO" id="GO:0016810">
    <property type="term" value="F:hydrolase activity, acting on carbon-nitrogen (but not peptide) bonds"/>
    <property type="evidence" value="ECO:0007669"/>
    <property type="project" value="InterPro"/>
</dbReference>